<name>A0ABZ1YM37_9NOCA</name>
<evidence type="ECO:0000313" key="1">
    <source>
        <dbReference type="EMBL" id="WUV42967.1"/>
    </source>
</evidence>
<evidence type="ECO:0000313" key="2">
    <source>
        <dbReference type="Proteomes" id="UP001432062"/>
    </source>
</evidence>
<accession>A0ABZ1YM37</accession>
<dbReference type="Proteomes" id="UP001432062">
    <property type="component" value="Chromosome"/>
</dbReference>
<organism evidence="1 2">
    <name type="scientific">Nocardia vinacea</name>
    <dbReference type="NCBI Taxonomy" id="96468"/>
    <lineage>
        <taxon>Bacteria</taxon>
        <taxon>Bacillati</taxon>
        <taxon>Actinomycetota</taxon>
        <taxon>Actinomycetes</taxon>
        <taxon>Mycobacteriales</taxon>
        <taxon>Nocardiaceae</taxon>
        <taxon>Nocardia</taxon>
    </lineage>
</organism>
<sequence>MQPPPPLLPAGPGALLDAAAILNGTVDMRTYQRKYLVVYVAAPPPRGFGTVSELVNPDYRGALSLVTTCVEWLDEHFGWDLVNVFTREYQEWHCYYAMLRRSRSD</sequence>
<dbReference type="RefSeq" id="WP_327096219.1">
    <property type="nucleotide sequence ID" value="NZ_CP109149.1"/>
</dbReference>
<proteinExistence type="predicted"/>
<keyword evidence="2" id="KW-1185">Reference proteome</keyword>
<reference evidence="1" key="1">
    <citation type="submission" date="2022-10" db="EMBL/GenBank/DDBJ databases">
        <title>The complete genomes of actinobacterial strains from the NBC collection.</title>
        <authorList>
            <person name="Joergensen T.S."/>
            <person name="Alvarez Arevalo M."/>
            <person name="Sterndorff E.B."/>
            <person name="Faurdal D."/>
            <person name="Vuksanovic O."/>
            <person name="Mourched A.-S."/>
            <person name="Charusanti P."/>
            <person name="Shaw S."/>
            <person name="Blin K."/>
            <person name="Weber T."/>
        </authorList>
    </citation>
    <scope>NUCLEOTIDE SEQUENCE</scope>
    <source>
        <strain evidence="1">NBC_01482</strain>
    </source>
</reference>
<protein>
    <submittedName>
        <fullName evidence="1">Uncharacterized protein</fullName>
    </submittedName>
</protein>
<dbReference type="EMBL" id="CP109441">
    <property type="protein sequence ID" value="WUV42967.1"/>
    <property type="molecule type" value="Genomic_DNA"/>
</dbReference>
<gene>
    <name evidence="1" type="ORF">OG563_27450</name>
</gene>